<sequence>MLCASYHKNSSFCRNMLLVSYYSLVIVCTKLIIPWYLPLCHLGRSVILFEFEDMARKN</sequence>
<dbReference type="AlphaFoldDB" id="A0A0A9SPW0"/>
<accession>A0A0A9SPW0</accession>
<name>A0A0A9SPW0_ARUDO</name>
<reference evidence="1" key="2">
    <citation type="journal article" date="2015" name="Data Brief">
        <title>Shoot transcriptome of the giant reed, Arundo donax.</title>
        <authorList>
            <person name="Barrero R.A."/>
            <person name="Guerrero F.D."/>
            <person name="Moolhuijzen P."/>
            <person name="Goolsby J.A."/>
            <person name="Tidwell J."/>
            <person name="Bellgard S.E."/>
            <person name="Bellgard M.I."/>
        </authorList>
    </citation>
    <scope>NUCLEOTIDE SEQUENCE</scope>
    <source>
        <tissue evidence="1">Shoot tissue taken approximately 20 cm above the soil surface</tissue>
    </source>
</reference>
<protein>
    <submittedName>
        <fullName evidence="1">Uncharacterized protein</fullName>
    </submittedName>
</protein>
<proteinExistence type="predicted"/>
<dbReference type="EMBL" id="GBRH01242461">
    <property type="protein sequence ID" value="JAD55434.1"/>
    <property type="molecule type" value="Transcribed_RNA"/>
</dbReference>
<organism evidence="1">
    <name type="scientific">Arundo donax</name>
    <name type="common">Giant reed</name>
    <name type="synonym">Donax arundinaceus</name>
    <dbReference type="NCBI Taxonomy" id="35708"/>
    <lineage>
        <taxon>Eukaryota</taxon>
        <taxon>Viridiplantae</taxon>
        <taxon>Streptophyta</taxon>
        <taxon>Embryophyta</taxon>
        <taxon>Tracheophyta</taxon>
        <taxon>Spermatophyta</taxon>
        <taxon>Magnoliopsida</taxon>
        <taxon>Liliopsida</taxon>
        <taxon>Poales</taxon>
        <taxon>Poaceae</taxon>
        <taxon>PACMAD clade</taxon>
        <taxon>Arundinoideae</taxon>
        <taxon>Arundineae</taxon>
        <taxon>Arundo</taxon>
    </lineage>
</organism>
<reference evidence="1" key="1">
    <citation type="submission" date="2014-09" db="EMBL/GenBank/DDBJ databases">
        <authorList>
            <person name="Magalhaes I.L.F."/>
            <person name="Oliveira U."/>
            <person name="Santos F.R."/>
            <person name="Vidigal T.H.D.A."/>
            <person name="Brescovit A.D."/>
            <person name="Santos A.J."/>
        </authorList>
    </citation>
    <scope>NUCLEOTIDE SEQUENCE</scope>
    <source>
        <tissue evidence="1">Shoot tissue taken approximately 20 cm above the soil surface</tissue>
    </source>
</reference>
<evidence type="ECO:0000313" key="1">
    <source>
        <dbReference type="EMBL" id="JAD55434.1"/>
    </source>
</evidence>